<dbReference type="PANTHER" id="PTHR43500:SF1">
    <property type="entry name" value="CYSTATHIONINE BETA-LYASE-RELATED"/>
    <property type="match status" value="1"/>
</dbReference>
<protein>
    <submittedName>
        <fullName evidence="7">PLP-dependent transferase</fullName>
    </submittedName>
</protein>
<comment type="cofactor">
    <cofactor evidence="1 6">
        <name>pyridoxal 5'-phosphate</name>
        <dbReference type="ChEBI" id="CHEBI:597326"/>
    </cofactor>
</comment>
<dbReference type="FunFam" id="3.40.640.10:FF:000046">
    <property type="entry name" value="Cystathionine gamma-lyase"/>
    <property type="match status" value="1"/>
</dbReference>
<dbReference type="GO" id="GO:0019450">
    <property type="term" value="P:L-cysteine catabolic process to pyruvate"/>
    <property type="evidence" value="ECO:0007669"/>
    <property type="project" value="TreeGrafter"/>
</dbReference>
<dbReference type="Gene3D" id="3.40.640.10">
    <property type="entry name" value="Type I PLP-dependent aspartate aminotransferase-like (Major domain)"/>
    <property type="match status" value="1"/>
</dbReference>
<evidence type="ECO:0000313" key="7">
    <source>
        <dbReference type="EMBL" id="PBJ93080.1"/>
    </source>
</evidence>
<dbReference type="KEGG" id="ppj:RK21_02436"/>
<name>A0A0B5K5U3_PSEDL</name>
<dbReference type="GO" id="GO:0030170">
    <property type="term" value="F:pyridoxal phosphate binding"/>
    <property type="evidence" value="ECO:0007669"/>
    <property type="project" value="InterPro"/>
</dbReference>
<comment type="similarity">
    <text evidence="2 6">Belongs to the trans-sulfuration enzymes family.</text>
</comment>
<evidence type="ECO:0000256" key="4">
    <source>
        <dbReference type="ARBA" id="ARBA00023239"/>
    </source>
</evidence>
<keyword evidence="7" id="KW-0808">Transferase</keyword>
<proteinExistence type="inferred from homology"/>
<dbReference type="Pfam" id="PF01053">
    <property type="entry name" value="Cys_Met_Meta_PP"/>
    <property type="match status" value="1"/>
</dbReference>
<dbReference type="InterPro" id="IPR015421">
    <property type="entry name" value="PyrdxlP-dep_Trfase_major"/>
</dbReference>
<gene>
    <name evidence="7" type="ORF">CMV24_24235</name>
</gene>
<dbReference type="InterPro" id="IPR015422">
    <property type="entry name" value="PyrdxlP-dep_Trfase_small"/>
</dbReference>
<evidence type="ECO:0000256" key="3">
    <source>
        <dbReference type="ARBA" id="ARBA00022898"/>
    </source>
</evidence>
<dbReference type="SUPFAM" id="SSF53383">
    <property type="entry name" value="PLP-dependent transferases"/>
    <property type="match status" value="1"/>
</dbReference>
<evidence type="ECO:0000256" key="1">
    <source>
        <dbReference type="ARBA" id="ARBA00001933"/>
    </source>
</evidence>
<dbReference type="InterPro" id="IPR015424">
    <property type="entry name" value="PyrdxlP-dep_Trfase"/>
</dbReference>
<dbReference type="Proteomes" id="UP000218102">
    <property type="component" value="Unassembled WGS sequence"/>
</dbReference>
<reference evidence="7 8" key="1">
    <citation type="submission" date="2017-09" db="EMBL/GenBank/DDBJ databases">
        <authorList>
            <person name="Ehlers B."/>
            <person name="Leendertz F.H."/>
        </authorList>
    </citation>
    <scope>NUCLEOTIDE SEQUENCE [LARGE SCALE GENOMIC DNA]</scope>
    <source>
        <strain evidence="7 8">DJ-1</strain>
    </source>
</reference>
<sequence length="375" mass="41595">MKKMKTQPFKSLVPAIHRASTVVFDNFADFANRRERQPDGFSYGLTGTPTNRELEQAISRLHGAAHTVALPSGQAALVLVLLSFLKAGDHVIAPDNCYGPTREFLANNIRSFGIDVTFLPDGSPQAIEDFVKPNTKLILVESPGSITMEMQDVHSIVRTAKKHSILTLIDNSWASPLNFQPITHGVDLVVEALSKVISGHSDLLMGSVTTNDTELYKRMRLQQDLLGMYVSPDDCYLTLRGLETYPLRLEHQSKSTLAIANWLESHPLVEKVYYPALESAEDHQLYKTLFNGPGSLFSFSLKSDERIGNFFDALRTFAIGASWGGTHSLAAYYPQQVMAGRQHNKINTSLIRLSIGLEPVDLLLEDLEKALNQAQ</sequence>
<dbReference type="PANTHER" id="PTHR43500">
    <property type="entry name" value="CYSTATHIONINE BETA-LYASE-RELATED"/>
    <property type="match status" value="1"/>
</dbReference>
<dbReference type="Gene3D" id="3.90.1150.10">
    <property type="entry name" value="Aspartate Aminotransferase, domain 1"/>
    <property type="match status" value="1"/>
</dbReference>
<dbReference type="PIRSF" id="PIRSF001434">
    <property type="entry name" value="CGS"/>
    <property type="match status" value="1"/>
</dbReference>
<evidence type="ECO:0000256" key="5">
    <source>
        <dbReference type="ARBA" id="ARBA00047517"/>
    </source>
</evidence>
<dbReference type="AlphaFoldDB" id="A0A0B5K5U3"/>
<dbReference type="InterPro" id="IPR000277">
    <property type="entry name" value="Cys/Met-Metab_PyrdxlP-dep_enz"/>
</dbReference>
<comment type="catalytic activity">
    <reaction evidence="5">
        <text>L,L-cystathionine + H2O = L-homocysteine + pyruvate + NH4(+)</text>
        <dbReference type="Rhea" id="RHEA:13965"/>
        <dbReference type="ChEBI" id="CHEBI:15361"/>
        <dbReference type="ChEBI" id="CHEBI:15377"/>
        <dbReference type="ChEBI" id="CHEBI:28938"/>
        <dbReference type="ChEBI" id="CHEBI:58161"/>
        <dbReference type="ChEBI" id="CHEBI:58199"/>
    </reaction>
</comment>
<dbReference type="GO" id="GO:0016740">
    <property type="term" value="F:transferase activity"/>
    <property type="evidence" value="ECO:0007669"/>
    <property type="project" value="UniProtKB-KW"/>
</dbReference>
<dbReference type="GO" id="GO:0047804">
    <property type="term" value="F:cysteine-S-conjugate beta-lyase activity"/>
    <property type="evidence" value="ECO:0007669"/>
    <property type="project" value="InterPro"/>
</dbReference>
<dbReference type="EMBL" id="NTME01000035">
    <property type="protein sequence ID" value="PBJ93080.1"/>
    <property type="molecule type" value="Genomic_DNA"/>
</dbReference>
<evidence type="ECO:0000313" key="8">
    <source>
        <dbReference type="Proteomes" id="UP000218102"/>
    </source>
</evidence>
<organism evidence="7 8">
    <name type="scientific">Pseudomonas plecoglossicida</name>
    <dbReference type="NCBI Taxonomy" id="70775"/>
    <lineage>
        <taxon>Bacteria</taxon>
        <taxon>Pseudomonadati</taxon>
        <taxon>Pseudomonadota</taxon>
        <taxon>Gammaproteobacteria</taxon>
        <taxon>Pseudomonadales</taxon>
        <taxon>Pseudomonadaceae</taxon>
        <taxon>Pseudomonas</taxon>
    </lineage>
</organism>
<accession>A0A0B5K5U3</accession>
<evidence type="ECO:0000256" key="6">
    <source>
        <dbReference type="RuleBase" id="RU362118"/>
    </source>
</evidence>
<dbReference type="CDD" id="cd00614">
    <property type="entry name" value="CGS_like"/>
    <property type="match status" value="1"/>
</dbReference>
<comment type="caution">
    <text evidence="7">The sequence shown here is derived from an EMBL/GenBank/DDBJ whole genome shotgun (WGS) entry which is preliminary data.</text>
</comment>
<dbReference type="InterPro" id="IPR006233">
    <property type="entry name" value="Cys_b_lyase_bac"/>
</dbReference>
<dbReference type="GO" id="GO:0019346">
    <property type="term" value="P:transsulfuration"/>
    <property type="evidence" value="ECO:0007669"/>
    <property type="project" value="InterPro"/>
</dbReference>
<keyword evidence="4" id="KW-0456">Lyase</keyword>
<evidence type="ECO:0000256" key="2">
    <source>
        <dbReference type="ARBA" id="ARBA00009077"/>
    </source>
</evidence>
<keyword evidence="3 6" id="KW-0663">Pyridoxal phosphate</keyword>